<gene>
    <name evidence="1" type="ORF">LARSCL_LOCUS1441</name>
</gene>
<organism evidence="1 2">
    <name type="scientific">Larinioides sclopetarius</name>
    <dbReference type="NCBI Taxonomy" id="280406"/>
    <lineage>
        <taxon>Eukaryota</taxon>
        <taxon>Metazoa</taxon>
        <taxon>Ecdysozoa</taxon>
        <taxon>Arthropoda</taxon>
        <taxon>Chelicerata</taxon>
        <taxon>Arachnida</taxon>
        <taxon>Araneae</taxon>
        <taxon>Araneomorphae</taxon>
        <taxon>Entelegynae</taxon>
        <taxon>Araneoidea</taxon>
        <taxon>Araneidae</taxon>
        <taxon>Larinioides</taxon>
    </lineage>
</organism>
<comment type="caution">
    <text evidence="1">The sequence shown here is derived from an EMBL/GenBank/DDBJ whole genome shotgun (WGS) entry which is preliminary data.</text>
</comment>
<accession>A0AAV1YZ84</accession>
<evidence type="ECO:0000313" key="1">
    <source>
        <dbReference type="EMBL" id="CAL1263324.1"/>
    </source>
</evidence>
<sequence length="44" mass="4787">MLSKIVYALALLGYVHHYRTGGGHHGHDGNIFDDAASVLDNFFG</sequence>
<evidence type="ECO:0000313" key="2">
    <source>
        <dbReference type="Proteomes" id="UP001497382"/>
    </source>
</evidence>
<proteinExistence type="predicted"/>
<keyword evidence="2" id="KW-1185">Reference proteome</keyword>
<dbReference type="AlphaFoldDB" id="A0AAV1YZ84"/>
<dbReference type="EMBL" id="CAXIEN010000008">
    <property type="protein sequence ID" value="CAL1263324.1"/>
    <property type="molecule type" value="Genomic_DNA"/>
</dbReference>
<protein>
    <submittedName>
        <fullName evidence="1">Uncharacterized protein</fullName>
    </submittedName>
</protein>
<reference evidence="1 2" key="1">
    <citation type="submission" date="2024-04" db="EMBL/GenBank/DDBJ databases">
        <authorList>
            <person name="Rising A."/>
            <person name="Reimegard J."/>
            <person name="Sonavane S."/>
            <person name="Akerstrom W."/>
            <person name="Nylinder S."/>
            <person name="Hedman E."/>
            <person name="Kallberg Y."/>
        </authorList>
    </citation>
    <scope>NUCLEOTIDE SEQUENCE [LARGE SCALE GENOMIC DNA]</scope>
</reference>
<name>A0AAV1YZ84_9ARAC</name>
<dbReference type="Proteomes" id="UP001497382">
    <property type="component" value="Unassembled WGS sequence"/>
</dbReference>